<proteinExistence type="inferred from homology"/>
<dbReference type="InterPro" id="IPR004090">
    <property type="entry name" value="Chemotax_Me-accpt_rcpt"/>
</dbReference>
<dbReference type="InterPro" id="IPR004089">
    <property type="entry name" value="MCPsignal_dom"/>
</dbReference>
<gene>
    <name evidence="5" type="ORF">O4H49_00960</name>
</gene>
<dbReference type="SUPFAM" id="SSF58104">
    <property type="entry name" value="Methyl-accepting chemotaxis protein (MCP) signaling domain"/>
    <property type="match status" value="1"/>
</dbReference>
<evidence type="ECO:0000256" key="3">
    <source>
        <dbReference type="PROSITE-ProRule" id="PRU00284"/>
    </source>
</evidence>
<evidence type="ECO:0000259" key="4">
    <source>
        <dbReference type="PROSITE" id="PS50111"/>
    </source>
</evidence>
<evidence type="ECO:0000256" key="1">
    <source>
        <dbReference type="ARBA" id="ARBA00023224"/>
    </source>
</evidence>
<evidence type="ECO:0000256" key="2">
    <source>
        <dbReference type="ARBA" id="ARBA00029447"/>
    </source>
</evidence>
<evidence type="ECO:0000313" key="5">
    <source>
        <dbReference type="EMBL" id="MCZ4279324.1"/>
    </source>
</evidence>
<dbReference type="Gene3D" id="1.10.287.950">
    <property type="entry name" value="Methyl-accepting chemotaxis protein"/>
    <property type="match status" value="1"/>
</dbReference>
<comment type="similarity">
    <text evidence="2">Belongs to the methyl-accepting chemotaxis (MCP) protein family.</text>
</comment>
<keyword evidence="1 3" id="KW-0807">Transducer</keyword>
<dbReference type="PANTHER" id="PTHR32089:SF112">
    <property type="entry name" value="LYSOZYME-LIKE PROTEIN-RELATED"/>
    <property type="match status" value="1"/>
</dbReference>
<dbReference type="PRINTS" id="PR00260">
    <property type="entry name" value="CHEMTRNSDUCR"/>
</dbReference>
<reference evidence="5" key="1">
    <citation type="submission" date="2022-12" db="EMBL/GenBank/DDBJ databases">
        <title>Bacterial isolates from different developmental stages of Nematostella vectensis.</title>
        <authorList>
            <person name="Fraune S."/>
        </authorList>
    </citation>
    <scope>NUCLEOTIDE SEQUENCE</scope>
    <source>
        <strain evidence="5">G21630-S1</strain>
    </source>
</reference>
<protein>
    <submittedName>
        <fullName evidence="5">Methyl-accepting chemotaxis protein</fullName>
    </submittedName>
</protein>
<dbReference type="PANTHER" id="PTHR32089">
    <property type="entry name" value="METHYL-ACCEPTING CHEMOTAXIS PROTEIN MCPB"/>
    <property type="match status" value="1"/>
</dbReference>
<feature type="domain" description="Methyl-accepting transducer" evidence="4">
    <location>
        <begin position="1"/>
        <end position="120"/>
    </location>
</feature>
<organism evidence="5 6">
    <name type="scientific">Kiloniella laminariae</name>
    <dbReference type="NCBI Taxonomy" id="454162"/>
    <lineage>
        <taxon>Bacteria</taxon>
        <taxon>Pseudomonadati</taxon>
        <taxon>Pseudomonadota</taxon>
        <taxon>Alphaproteobacteria</taxon>
        <taxon>Rhodospirillales</taxon>
        <taxon>Kiloniellaceae</taxon>
        <taxon>Kiloniella</taxon>
    </lineage>
</organism>
<dbReference type="EMBL" id="JAPWGY010000001">
    <property type="protein sequence ID" value="MCZ4279324.1"/>
    <property type="molecule type" value="Genomic_DNA"/>
</dbReference>
<accession>A0ABT4LE08</accession>
<sequence>MNSNTSIFEKSITKIFEEIAQLGIEIEKVGQVAQQIDAIARQTNLLALNATIEAARAGDAGKGFAVVAGEVKQLAGQTSQATTEIGAIVQSLSSHVDQLKVISNEAKTNIDSQNAAEQAG</sequence>
<dbReference type="RefSeq" id="WP_269421534.1">
    <property type="nucleotide sequence ID" value="NZ_JAPWGY010000001.1"/>
</dbReference>
<dbReference type="Proteomes" id="UP001069802">
    <property type="component" value="Unassembled WGS sequence"/>
</dbReference>
<dbReference type="Pfam" id="PF00015">
    <property type="entry name" value="MCPsignal"/>
    <property type="match status" value="1"/>
</dbReference>
<keyword evidence="6" id="KW-1185">Reference proteome</keyword>
<comment type="caution">
    <text evidence="5">The sequence shown here is derived from an EMBL/GenBank/DDBJ whole genome shotgun (WGS) entry which is preliminary data.</text>
</comment>
<evidence type="ECO:0000313" key="6">
    <source>
        <dbReference type="Proteomes" id="UP001069802"/>
    </source>
</evidence>
<dbReference type="PROSITE" id="PS50111">
    <property type="entry name" value="CHEMOTAXIS_TRANSDUC_2"/>
    <property type="match status" value="1"/>
</dbReference>
<name>A0ABT4LE08_9PROT</name>